<name>A0ABW3RSB5_9BACL</name>
<protein>
    <submittedName>
        <fullName evidence="3">MarR family winged helix-turn-helix transcriptional regulator</fullName>
    </submittedName>
</protein>
<reference evidence="4" key="1">
    <citation type="journal article" date="2019" name="Int. J. Syst. Evol. Microbiol.">
        <title>The Global Catalogue of Microorganisms (GCM) 10K type strain sequencing project: providing services to taxonomists for standard genome sequencing and annotation.</title>
        <authorList>
            <consortium name="The Broad Institute Genomics Platform"/>
            <consortium name="The Broad Institute Genome Sequencing Center for Infectious Disease"/>
            <person name="Wu L."/>
            <person name="Ma J."/>
        </authorList>
    </citation>
    <scope>NUCLEOTIDE SEQUENCE [LARGE SCALE GENOMIC DNA]</scope>
    <source>
        <strain evidence="4">CCUG 59189</strain>
    </source>
</reference>
<dbReference type="SMART" id="SM00347">
    <property type="entry name" value="HTH_MARR"/>
    <property type="match status" value="1"/>
</dbReference>
<comment type="caution">
    <text evidence="3">The sequence shown here is derived from an EMBL/GenBank/DDBJ whole genome shotgun (WGS) entry which is preliminary data.</text>
</comment>
<keyword evidence="1" id="KW-0238">DNA-binding</keyword>
<dbReference type="InterPro" id="IPR039422">
    <property type="entry name" value="MarR/SlyA-like"/>
</dbReference>
<evidence type="ECO:0000256" key="1">
    <source>
        <dbReference type="ARBA" id="ARBA00023125"/>
    </source>
</evidence>
<dbReference type="Gene3D" id="1.10.10.10">
    <property type="entry name" value="Winged helix-like DNA-binding domain superfamily/Winged helix DNA-binding domain"/>
    <property type="match status" value="1"/>
</dbReference>
<dbReference type="EMBL" id="JBHTLM010000002">
    <property type="protein sequence ID" value="MFD1175284.1"/>
    <property type="molecule type" value="Genomic_DNA"/>
</dbReference>
<proteinExistence type="predicted"/>
<evidence type="ECO:0000259" key="2">
    <source>
        <dbReference type="PROSITE" id="PS50995"/>
    </source>
</evidence>
<gene>
    <name evidence="3" type="ORF">ACFQ3W_03085</name>
</gene>
<evidence type="ECO:0000313" key="4">
    <source>
        <dbReference type="Proteomes" id="UP001597262"/>
    </source>
</evidence>
<accession>A0ABW3RSB5</accession>
<organism evidence="3 4">
    <name type="scientific">Paenibacillus puldeungensis</name>
    <dbReference type="NCBI Taxonomy" id="696536"/>
    <lineage>
        <taxon>Bacteria</taxon>
        <taxon>Bacillati</taxon>
        <taxon>Bacillota</taxon>
        <taxon>Bacilli</taxon>
        <taxon>Bacillales</taxon>
        <taxon>Paenibacillaceae</taxon>
        <taxon>Paenibacillus</taxon>
    </lineage>
</organism>
<dbReference type="PANTHER" id="PTHR33164:SF43">
    <property type="entry name" value="HTH-TYPE TRANSCRIPTIONAL REPRESSOR YETL"/>
    <property type="match status" value="1"/>
</dbReference>
<dbReference type="Proteomes" id="UP001597262">
    <property type="component" value="Unassembled WGS sequence"/>
</dbReference>
<evidence type="ECO:0000313" key="3">
    <source>
        <dbReference type="EMBL" id="MFD1175284.1"/>
    </source>
</evidence>
<dbReference type="PROSITE" id="PS50995">
    <property type="entry name" value="HTH_MARR_2"/>
    <property type="match status" value="1"/>
</dbReference>
<dbReference type="RefSeq" id="WP_379316506.1">
    <property type="nucleotide sequence ID" value="NZ_JBHTLM010000002.1"/>
</dbReference>
<keyword evidence="4" id="KW-1185">Reference proteome</keyword>
<feature type="domain" description="HTH marR-type" evidence="2">
    <location>
        <begin position="8"/>
        <end position="140"/>
    </location>
</feature>
<dbReference type="SUPFAM" id="SSF46785">
    <property type="entry name" value="Winged helix' DNA-binding domain"/>
    <property type="match status" value="1"/>
</dbReference>
<dbReference type="InterPro" id="IPR036390">
    <property type="entry name" value="WH_DNA-bd_sf"/>
</dbReference>
<dbReference type="PANTHER" id="PTHR33164">
    <property type="entry name" value="TRANSCRIPTIONAL REGULATOR, MARR FAMILY"/>
    <property type="match status" value="1"/>
</dbReference>
<dbReference type="InterPro" id="IPR036388">
    <property type="entry name" value="WH-like_DNA-bd_sf"/>
</dbReference>
<dbReference type="InterPro" id="IPR000835">
    <property type="entry name" value="HTH_MarR-typ"/>
</dbReference>
<sequence>MKNNHVTINCLAFQLGLARKKVQKWYEQHLETWGLNTSYVYVMEVIQEFGPSNLSFIAEKLELERATVSNLLGRMERDGFIVRLPGKERRSMEVHLTDQGKEVLQEALIGLQEADKQLDELLQGSLTEVKDSIRILNLNL</sequence>
<dbReference type="Pfam" id="PF01047">
    <property type="entry name" value="MarR"/>
    <property type="match status" value="1"/>
</dbReference>